<dbReference type="InterPro" id="IPR045851">
    <property type="entry name" value="AMP-bd_C_sf"/>
</dbReference>
<dbReference type="CDD" id="cd05930">
    <property type="entry name" value="A_NRPS"/>
    <property type="match status" value="1"/>
</dbReference>
<dbReference type="SUPFAM" id="SSF52777">
    <property type="entry name" value="CoA-dependent acyltransferases"/>
    <property type="match status" value="4"/>
</dbReference>
<dbReference type="Pfam" id="PF00501">
    <property type="entry name" value="AMP-binding"/>
    <property type="match status" value="2"/>
</dbReference>
<dbReference type="SUPFAM" id="SSF47336">
    <property type="entry name" value="ACP-like"/>
    <property type="match status" value="1"/>
</dbReference>
<dbReference type="FunFam" id="2.30.38.10:FF:000001">
    <property type="entry name" value="Non-ribosomal peptide synthetase PvdI"/>
    <property type="match status" value="1"/>
</dbReference>
<organism evidence="5 6">
    <name type="scientific">Polymorphospora rubra</name>
    <dbReference type="NCBI Taxonomy" id="338584"/>
    <lineage>
        <taxon>Bacteria</taxon>
        <taxon>Bacillati</taxon>
        <taxon>Actinomycetota</taxon>
        <taxon>Actinomycetes</taxon>
        <taxon>Micromonosporales</taxon>
        <taxon>Micromonosporaceae</taxon>
        <taxon>Polymorphospora</taxon>
    </lineage>
</organism>
<dbReference type="Pfam" id="PF13193">
    <property type="entry name" value="AMP-binding_C"/>
    <property type="match status" value="1"/>
</dbReference>
<keyword evidence="6" id="KW-1185">Reference proteome</keyword>
<dbReference type="SMART" id="SM00823">
    <property type="entry name" value="PKS_PP"/>
    <property type="match status" value="1"/>
</dbReference>
<dbReference type="InterPro" id="IPR001242">
    <property type="entry name" value="Condensation_dom"/>
</dbReference>
<dbReference type="Gene3D" id="3.30.559.30">
    <property type="entry name" value="Nonribosomal peptide synthetase, condensation domain"/>
    <property type="match status" value="2"/>
</dbReference>
<dbReference type="NCBIfam" id="TIGR01733">
    <property type="entry name" value="AA-adenyl-dom"/>
    <property type="match status" value="1"/>
</dbReference>
<dbReference type="InterPro" id="IPR025110">
    <property type="entry name" value="AMP-bd_C"/>
</dbReference>
<dbReference type="Proteomes" id="UP000680866">
    <property type="component" value="Chromosome"/>
</dbReference>
<dbReference type="FunFam" id="1.10.1200.10:FF:000016">
    <property type="entry name" value="Non-ribosomal peptide synthase"/>
    <property type="match status" value="1"/>
</dbReference>
<dbReference type="GO" id="GO:0031177">
    <property type="term" value="F:phosphopantetheine binding"/>
    <property type="evidence" value="ECO:0007669"/>
    <property type="project" value="InterPro"/>
</dbReference>
<name>A0A810NAR8_9ACTN</name>
<evidence type="ECO:0000256" key="1">
    <source>
        <dbReference type="ARBA" id="ARBA00001957"/>
    </source>
</evidence>
<keyword evidence="3" id="KW-0597">Phosphoprotein</keyword>
<dbReference type="PROSITE" id="PS00455">
    <property type="entry name" value="AMP_BINDING"/>
    <property type="match status" value="1"/>
</dbReference>
<dbReference type="GO" id="GO:0043041">
    <property type="term" value="P:amino acid activation for nonribosomal peptide biosynthetic process"/>
    <property type="evidence" value="ECO:0007669"/>
    <property type="project" value="TreeGrafter"/>
</dbReference>
<dbReference type="Pfam" id="PF00550">
    <property type="entry name" value="PP-binding"/>
    <property type="match status" value="1"/>
</dbReference>
<dbReference type="Pfam" id="PF00668">
    <property type="entry name" value="Condensation"/>
    <property type="match status" value="2"/>
</dbReference>
<dbReference type="PROSITE" id="PS00012">
    <property type="entry name" value="PHOSPHOPANTETHEINE"/>
    <property type="match status" value="1"/>
</dbReference>
<reference evidence="5" key="1">
    <citation type="submission" date="2020-08" db="EMBL/GenBank/DDBJ databases">
        <title>Whole genome shotgun sequence of Polymorphospora rubra NBRC 101157.</title>
        <authorList>
            <person name="Komaki H."/>
            <person name="Tamura T."/>
        </authorList>
    </citation>
    <scope>NUCLEOTIDE SEQUENCE</scope>
    <source>
        <strain evidence="5">NBRC 101157</strain>
    </source>
</reference>
<dbReference type="InterPro" id="IPR000873">
    <property type="entry name" value="AMP-dep_synth/lig_dom"/>
</dbReference>
<dbReference type="Gene3D" id="1.10.1200.10">
    <property type="entry name" value="ACP-like"/>
    <property type="match status" value="1"/>
</dbReference>
<dbReference type="Gene3D" id="2.30.38.10">
    <property type="entry name" value="Luciferase, Domain 3"/>
    <property type="match status" value="1"/>
</dbReference>
<dbReference type="InterPro" id="IPR020845">
    <property type="entry name" value="AMP-binding_CS"/>
</dbReference>
<proteinExistence type="predicted"/>
<dbReference type="Gene3D" id="3.40.50.980">
    <property type="match status" value="4"/>
</dbReference>
<keyword evidence="2" id="KW-0596">Phosphopantetheine</keyword>
<dbReference type="InterPro" id="IPR023213">
    <property type="entry name" value="CAT-like_dom_sf"/>
</dbReference>
<evidence type="ECO:0000256" key="2">
    <source>
        <dbReference type="ARBA" id="ARBA00022450"/>
    </source>
</evidence>
<dbReference type="PANTHER" id="PTHR45527:SF1">
    <property type="entry name" value="FATTY ACID SYNTHASE"/>
    <property type="match status" value="1"/>
</dbReference>
<dbReference type="Gene3D" id="3.30.300.30">
    <property type="match status" value="1"/>
</dbReference>
<dbReference type="InterPro" id="IPR009081">
    <property type="entry name" value="PP-bd_ACP"/>
</dbReference>
<dbReference type="SUPFAM" id="SSF56801">
    <property type="entry name" value="Acetyl-CoA synthetase-like"/>
    <property type="match status" value="1"/>
</dbReference>
<sequence>MIPLSFAQRRLWFLAQLEGPSASYNQPSVVRLTGELDPQALELALLDVLDRHEVLRTVFPETPDGEPYQRIIPTAETGFHLPILPVPADAADVAVLDVTRRPFDLGTEIPLRATLLTESPGAYLLVLTVHHIASDAWSLGLLARDLSTAYQARIGGTAPDWKPLPVQYADYALWQRDLLQEDVGDGLLHRQIAHWRTALAGMPEELTLPTDRGRPAVPGSHGHRAELELSAETHLRLSAWARDHNATMFMVLQTCVAVLLSRLGAGTDIPLGSAIAGRTDEALDELVGFFVNTLVTRIDLTGDPRAGELLTRVRDADIRGYAHQDVPFERLVEDLAPRRSPSRHPLFQVMVGLQNPTDRPLDLPGVRATGVTAPAGVAKFDLEVSLTESFGVSGVPAGLRGWLLGTADLFDAATVRTLTDRLARVIDAIAQAPEARVSTVDVLEAGERDQVLHGFNDTFAVVSGSTVVDRFEWWVRERPGALAVVCDGVEVTYGELDRGARRVAGHLRASGVGAEDVVGLRLPRGADMVAAILGVWRVGAAYVPLDGQLPQARLDFMAADSGAVVVLDHVDFPDVGEVGRSVVAGQLAYVIYTSGSTGVPKGVAVTHAAVANMAAALSPYLGAGPESRVLQFVSFSFDASVLDVAVTLSTGGALVVATGEQRNDPGALTRLVVEQRVTAASVVPSLLGVLDVGGWAGVLWMVVGSESLSASLAEVWSAGRCLRHAYGPTESTVIVASAEMRAGLSVVPIGGPEANSRLFVLDEWLQPVPVGVVGEVYVAGVQLARGYLGRPGLTAERFVACPWGVGERMYRTGDRARWTVDGQLVFAGRADDQVKVRGFRVELGEVQSVLLEQPGVRQAVVVVRGERLIAYVVGSVESGALAQRLPQYMVPAAVMVLDELPLNASGKVDRAALPEPVFAGGEGRGPATVQEELLCAAFAHVLGVERVGVDDDFFALGGHSLLATRLVSRIRRVLGVEVPLRLVFDAPTPTGIAAGLAGAGEARLALVAGSRPERVPLSYAQRRLWFLGQLEGPSATYNIPTVLSLSGDVDRAALAAGLRDVIGRHEVLRTVFAVADGEPYQRIIPETELRWELETVADVAVVAGHHFDLASEVPIRAGLMESGDALTLVVVVHHIAGDGWSMGRLARDLSVAYEARSRGGVPQWVPLPVQYADYSLWQRELLGDENDPGSVLSRQVAHWRDALRGAPEELTLPVDRPRPAVFTSRGHQVPLSISAAEHQELRRLTREHGVTLHMLVQVAVAVLLSKLGAGTDIPLGSAVAGRTDEALDELVGLFVNTLVTRVDLTGDPTLAEVLERVREAGVGGTHIRTCRSSAWWRSWPRRGRWPGTRCSRSWSRCRTPVVKGWTCRARPEWPCPVRPPSSTWRYRWRRSTATVPRWDCGAGCWVPWICSTLTRCRCWPSVWCG</sequence>
<dbReference type="Gene3D" id="3.30.559.10">
    <property type="entry name" value="Chloramphenicol acetyltransferase-like domain"/>
    <property type="match status" value="2"/>
</dbReference>
<gene>
    <name evidence="5" type="ORF">Prubr_65150</name>
</gene>
<evidence type="ECO:0000313" key="6">
    <source>
        <dbReference type="Proteomes" id="UP000680866"/>
    </source>
</evidence>
<evidence type="ECO:0000256" key="3">
    <source>
        <dbReference type="ARBA" id="ARBA00022553"/>
    </source>
</evidence>
<dbReference type="GO" id="GO:0044550">
    <property type="term" value="P:secondary metabolite biosynthetic process"/>
    <property type="evidence" value="ECO:0007669"/>
    <property type="project" value="TreeGrafter"/>
</dbReference>
<dbReference type="InterPro" id="IPR036736">
    <property type="entry name" value="ACP-like_sf"/>
</dbReference>
<dbReference type="GO" id="GO:0008610">
    <property type="term" value="P:lipid biosynthetic process"/>
    <property type="evidence" value="ECO:0007669"/>
    <property type="project" value="UniProtKB-ARBA"/>
</dbReference>
<dbReference type="KEGG" id="pry:Prubr_65150"/>
<dbReference type="InterPro" id="IPR020806">
    <property type="entry name" value="PKS_PP-bd"/>
</dbReference>
<dbReference type="CDD" id="cd19540">
    <property type="entry name" value="LCL_NRPS-like"/>
    <property type="match status" value="2"/>
</dbReference>
<dbReference type="InterPro" id="IPR006162">
    <property type="entry name" value="Ppantetheine_attach_site"/>
</dbReference>
<comment type="cofactor">
    <cofactor evidence="1">
        <name>pantetheine 4'-phosphate</name>
        <dbReference type="ChEBI" id="CHEBI:47942"/>
    </cofactor>
</comment>
<evidence type="ECO:0000313" key="5">
    <source>
        <dbReference type="EMBL" id="BCJ69494.1"/>
    </source>
</evidence>
<dbReference type="InterPro" id="IPR010071">
    <property type="entry name" value="AA_adenyl_dom"/>
</dbReference>
<accession>A0A810NAR8</accession>
<evidence type="ECO:0000259" key="4">
    <source>
        <dbReference type="PROSITE" id="PS50075"/>
    </source>
</evidence>
<dbReference type="GO" id="GO:0003824">
    <property type="term" value="F:catalytic activity"/>
    <property type="evidence" value="ECO:0007669"/>
    <property type="project" value="InterPro"/>
</dbReference>
<dbReference type="PANTHER" id="PTHR45527">
    <property type="entry name" value="NONRIBOSOMAL PEPTIDE SYNTHETASE"/>
    <property type="match status" value="1"/>
</dbReference>
<dbReference type="GO" id="GO:0005829">
    <property type="term" value="C:cytosol"/>
    <property type="evidence" value="ECO:0007669"/>
    <property type="project" value="TreeGrafter"/>
</dbReference>
<dbReference type="GO" id="GO:0072330">
    <property type="term" value="P:monocarboxylic acid biosynthetic process"/>
    <property type="evidence" value="ECO:0007669"/>
    <property type="project" value="UniProtKB-ARBA"/>
</dbReference>
<feature type="domain" description="Carrier" evidence="4">
    <location>
        <begin position="925"/>
        <end position="1000"/>
    </location>
</feature>
<dbReference type="EMBL" id="AP023359">
    <property type="protein sequence ID" value="BCJ69494.1"/>
    <property type="molecule type" value="Genomic_DNA"/>
</dbReference>
<protein>
    <recommendedName>
        <fullName evidence="4">Carrier domain-containing protein</fullName>
    </recommendedName>
</protein>
<dbReference type="PROSITE" id="PS50075">
    <property type="entry name" value="CARRIER"/>
    <property type="match status" value="1"/>
</dbReference>